<organism evidence="1 2">
    <name type="scientific">Agaricus bisporus var. burnettii</name>
    <dbReference type="NCBI Taxonomy" id="192524"/>
    <lineage>
        <taxon>Eukaryota</taxon>
        <taxon>Fungi</taxon>
        <taxon>Dikarya</taxon>
        <taxon>Basidiomycota</taxon>
        <taxon>Agaricomycotina</taxon>
        <taxon>Agaricomycetes</taxon>
        <taxon>Agaricomycetidae</taxon>
        <taxon>Agaricales</taxon>
        <taxon>Agaricineae</taxon>
        <taxon>Agaricaceae</taxon>
        <taxon>Agaricus</taxon>
    </lineage>
</organism>
<comment type="caution">
    <text evidence="1">The sequence shown here is derived from an EMBL/GenBank/DDBJ whole genome shotgun (WGS) entry which is preliminary data.</text>
</comment>
<dbReference type="AlphaFoldDB" id="A0A8H7C4S9"/>
<name>A0A8H7C4S9_AGABI</name>
<reference evidence="1 2" key="1">
    <citation type="journal article" name="Sci. Rep.">
        <title>Telomere-to-telomere assembled and centromere annotated genomes of the two main subspecies of the button mushroom Agaricus bisporus reveal especially polymorphic chromosome ends.</title>
        <authorList>
            <person name="Sonnenberg A.S.M."/>
            <person name="Sedaghat-Telgerd N."/>
            <person name="Lavrijssen B."/>
            <person name="Ohm R.A."/>
            <person name="Hendrickx P.M."/>
            <person name="Scholtmeijer K."/>
            <person name="Baars J.J.P."/>
            <person name="van Peer A."/>
        </authorList>
    </citation>
    <scope>NUCLEOTIDE SEQUENCE [LARGE SCALE GENOMIC DNA]</scope>
    <source>
        <strain evidence="1 2">H119_p4</strain>
    </source>
</reference>
<proteinExistence type="predicted"/>
<accession>A0A8H7C4S9</accession>
<evidence type="ECO:0000313" key="2">
    <source>
        <dbReference type="Proteomes" id="UP000629468"/>
    </source>
</evidence>
<evidence type="ECO:0000313" key="1">
    <source>
        <dbReference type="EMBL" id="KAF7762277.1"/>
    </source>
</evidence>
<gene>
    <name evidence="1" type="ORF">Agabi119p4_8870</name>
</gene>
<dbReference type="Proteomes" id="UP000629468">
    <property type="component" value="Unassembled WGS sequence"/>
</dbReference>
<sequence>MDTSCVGSSCINCQSGMDTRLSFIPRHFSQPSVSLYNSFPTFHSSRSLCPADTCNDKGFFRSAGATCPLIPQLRWPTLIGHHGRSPRMTLNLT</sequence>
<protein>
    <submittedName>
        <fullName evidence="1">Uncharacterized protein</fullName>
    </submittedName>
</protein>
<dbReference type="EMBL" id="JABXXO010000012">
    <property type="protein sequence ID" value="KAF7762277.1"/>
    <property type="molecule type" value="Genomic_DNA"/>
</dbReference>